<accession>A0A1L9RNJ0</accession>
<dbReference type="InterPro" id="IPR051678">
    <property type="entry name" value="AGP_Transferase"/>
</dbReference>
<evidence type="ECO:0008006" key="3">
    <source>
        <dbReference type="Google" id="ProtNLM"/>
    </source>
</evidence>
<dbReference type="VEuPathDB" id="FungiDB:ASPWEDRAFT_49912"/>
<dbReference type="STRING" id="1073089.A0A1L9RNJ0"/>
<dbReference type="AlphaFoldDB" id="A0A1L9RNJ0"/>
<dbReference type="EMBL" id="KV878211">
    <property type="protein sequence ID" value="OJJ36408.1"/>
    <property type="molecule type" value="Genomic_DNA"/>
</dbReference>
<keyword evidence="2" id="KW-1185">Reference proteome</keyword>
<dbReference type="PANTHER" id="PTHR21310">
    <property type="entry name" value="AMINOGLYCOSIDE PHOSPHOTRANSFERASE-RELATED-RELATED"/>
    <property type="match status" value="1"/>
</dbReference>
<gene>
    <name evidence="1" type="ORF">ASPWEDRAFT_49912</name>
</gene>
<reference evidence="2" key="1">
    <citation type="journal article" date="2017" name="Genome Biol.">
        <title>Comparative genomics reveals high biological diversity and specific adaptations in the industrially and medically important fungal genus Aspergillus.</title>
        <authorList>
            <person name="de Vries R.P."/>
            <person name="Riley R."/>
            <person name="Wiebenga A."/>
            <person name="Aguilar-Osorio G."/>
            <person name="Amillis S."/>
            <person name="Uchima C.A."/>
            <person name="Anderluh G."/>
            <person name="Asadollahi M."/>
            <person name="Askin M."/>
            <person name="Barry K."/>
            <person name="Battaglia E."/>
            <person name="Bayram O."/>
            <person name="Benocci T."/>
            <person name="Braus-Stromeyer S.A."/>
            <person name="Caldana C."/>
            <person name="Canovas D."/>
            <person name="Cerqueira G.C."/>
            <person name="Chen F."/>
            <person name="Chen W."/>
            <person name="Choi C."/>
            <person name="Clum A."/>
            <person name="Dos Santos R.A."/>
            <person name="Damasio A.R."/>
            <person name="Diallinas G."/>
            <person name="Emri T."/>
            <person name="Fekete E."/>
            <person name="Flipphi M."/>
            <person name="Freyberg S."/>
            <person name="Gallo A."/>
            <person name="Gournas C."/>
            <person name="Habgood R."/>
            <person name="Hainaut M."/>
            <person name="Harispe M.L."/>
            <person name="Henrissat B."/>
            <person name="Hilden K.S."/>
            <person name="Hope R."/>
            <person name="Hossain A."/>
            <person name="Karabika E."/>
            <person name="Karaffa L."/>
            <person name="Karanyi Z."/>
            <person name="Krasevec N."/>
            <person name="Kuo A."/>
            <person name="Kusch H."/>
            <person name="LaButti K."/>
            <person name="Lagendijk E.L."/>
            <person name="Lapidus A."/>
            <person name="Levasseur A."/>
            <person name="Lindquist E."/>
            <person name="Lipzen A."/>
            <person name="Logrieco A.F."/>
            <person name="MacCabe A."/>
            <person name="Maekelae M.R."/>
            <person name="Malavazi I."/>
            <person name="Melin P."/>
            <person name="Meyer V."/>
            <person name="Mielnichuk N."/>
            <person name="Miskei M."/>
            <person name="Molnar A.P."/>
            <person name="Mule G."/>
            <person name="Ngan C.Y."/>
            <person name="Orejas M."/>
            <person name="Orosz E."/>
            <person name="Ouedraogo J.P."/>
            <person name="Overkamp K.M."/>
            <person name="Park H.-S."/>
            <person name="Perrone G."/>
            <person name="Piumi F."/>
            <person name="Punt P.J."/>
            <person name="Ram A.F."/>
            <person name="Ramon A."/>
            <person name="Rauscher S."/>
            <person name="Record E."/>
            <person name="Riano-Pachon D.M."/>
            <person name="Robert V."/>
            <person name="Roehrig J."/>
            <person name="Ruller R."/>
            <person name="Salamov A."/>
            <person name="Salih N.S."/>
            <person name="Samson R.A."/>
            <person name="Sandor E."/>
            <person name="Sanguinetti M."/>
            <person name="Schuetze T."/>
            <person name="Sepcic K."/>
            <person name="Shelest E."/>
            <person name="Sherlock G."/>
            <person name="Sophianopoulou V."/>
            <person name="Squina F.M."/>
            <person name="Sun H."/>
            <person name="Susca A."/>
            <person name="Todd R.B."/>
            <person name="Tsang A."/>
            <person name="Unkles S.E."/>
            <person name="van de Wiele N."/>
            <person name="van Rossen-Uffink D."/>
            <person name="Oliveira J.V."/>
            <person name="Vesth T.C."/>
            <person name="Visser J."/>
            <person name="Yu J.-H."/>
            <person name="Zhou M."/>
            <person name="Andersen M.R."/>
            <person name="Archer D.B."/>
            <person name="Baker S.E."/>
            <person name="Benoit I."/>
            <person name="Brakhage A.A."/>
            <person name="Braus G.H."/>
            <person name="Fischer R."/>
            <person name="Frisvad J.C."/>
            <person name="Goldman G.H."/>
            <person name="Houbraken J."/>
            <person name="Oakley B."/>
            <person name="Pocsi I."/>
            <person name="Scazzocchio C."/>
            <person name="Seiboth B."/>
            <person name="vanKuyk P.A."/>
            <person name="Wortman J."/>
            <person name="Dyer P.S."/>
            <person name="Grigoriev I.V."/>
        </authorList>
    </citation>
    <scope>NUCLEOTIDE SEQUENCE [LARGE SCALE GENOMIC DNA]</scope>
    <source>
        <strain evidence="2">DTO 134E9</strain>
    </source>
</reference>
<dbReference type="GeneID" id="63753195"/>
<proteinExistence type="predicted"/>
<sequence length="331" mass="38761">MTCRRSSMPEDDWMFAWSLGRYYPRKQEECWSHLNSHKGDIEAAVSFHLRVKQCRVDEEEHCLFGSYNVCIPVYVNSSDHRVLIRNPLPFKIGEDNYPGNVDEKLRCEVATYIWIRKNCPTVSIPHLYGFAFPDGRTDKTRRRNLFSDLANIMLSLSRIKLPRIGSLTMNNDGVIRLTNRPLTLRLQTLENEDIPTIPRNSTYESVEPYLLDLLQCHDNRINYQPNAIHNLTDGQEQLAALTMMRGTLHHFISRQYRNGPFVLTLSDLHPSNIFVDEEWHIISLIDLEWACSFPIELQTPPYWLTDVFGEQEGPDERQADIMRKCWERKSF</sequence>
<dbReference type="RefSeq" id="XP_040690084.1">
    <property type="nucleotide sequence ID" value="XM_040837347.1"/>
</dbReference>
<dbReference type="PANTHER" id="PTHR21310:SF37">
    <property type="entry name" value="AMINOGLYCOSIDE PHOSPHOTRANSFERASE DOMAIN-CONTAINING PROTEIN"/>
    <property type="match status" value="1"/>
</dbReference>
<dbReference type="Proteomes" id="UP000184383">
    <property type="component" value="Unassembled WGS sequence"/>
</dbReference>
<name>A0A1L9RNJ0_ASPWE</name>
<dbReference type="InterPro" id="IPR011009">
    <property type="entry name" value="Kinase-like_dom_sf"/>
</dbReference>
<organism evidence="1 2">
    <name type="scientific">Aspergillus wentii DTO 134E9</name>
    <dbReference type="NCBI Taxonomy" id="1073089"/>
    <lineage>
        <taxon>Eukaryota</taxon>
        <taxon>Fungi</taxon>
        <taxon>Dikarya</taxon>
        <taxon>Ascomycota</taxon>
        <taxon>Pezizomycotina</taxon>
        <taxon>Eurotiomycetes</taxon>
        <taxon>Eurotiomycetidae</taxon>
        <taxon>Eurotiales</taxon>
        <taxon>Aspergillaceae</taxon>
        <taxon>Aspergillus</taxon>
        <taxon>Aspergillus subgen. Cremei</taxon>
    </lineage>
</organism>
<dbReference type="OrthoDB" id="3645574at2759"/>
<dbReference type="SUPFAM" id="SSF56112">
    <property type="entry name" value="Protein kinase-like (PK-like)"/>
    <property type="match status" value="1"/>
</dbReference>
<evidence type="ECO:0000313" key="1">
    <source>
        <dbReference type="EMBL" id="OJJ36408.1"/>
    </source>
</evidence>
<evidence type="ECO:0000313" key="2">
    <source>
        <dbReference type="Proteomes" id="UP000184383"/>
    </source>
</evidence>
<protein>
    <recommendedName>
        <fullName evidence="3">Aminoglycoside phosphotransferase domain-containing protein</fullName>
    </recommendedName>
</protein>